<dbReference type="InterPro" id="IPR051221">
    <property type="entry name" value="LDLR-related"/>
</dbReference>
<accession>A0AAW0UXM2</accession>
<evidence type="ECO:0000256" key="16">
    <source>
        <dbReference type="ARBA" id="ARBA00023303"/>
    </source>
</evidence>
<evidence type="ECO:0000256" key="7">
    <source>
        <dbReference type="ARBA" id="ARBA00022737"/>
    </source>
</evidence>
<dbReference type="Pfam" id="PF00858">
    <property type="entry name" value="ASC"/>
    <property type="match status" value="1"/>
</dbReference>
<dbReference type="GO" id="GO:0005272">
    <property type="term" value="F:sodium channel activity"/>
    <property type="evidence" value="ECO:0007669"/>
    <property type="project" value="UniProtKB-KW"/>
</dbReference>
<feature type="disulfide bond" evidence="17">
    <location>
        <begin position="370"/>
        <end position="385"/>
    </location>
</feature>
<feature type="disulfide bond" evidence="17">
    <location>
        <begin position="312"/>
        <end position="324"/>
    </location>
</feature>
<dbReference type="AlphaFoldDB" id="A0AAW0UXM2"/>
<feature type="disulfide bond" evidence="17">
    <location>
        <begin position="294"/>
        <end position="309"/>
    </location>
</feature>
<feature type="disulfide bond" evidence="17">
    <location>
        <begin position="411"/>
        <end position="426"/>
    </location>
</feature>
<evidence type="ECO:0000313" key="20">
    <source>
        <dbReference type="Proteomes" id="UP001487740"/>
    </source>
</evidence>
<dbReference type="GO" id="GO:0005886">
    <property type="term" value="C:plasma membrane"/>
    <property type="evidence" value="ECO:0007669"/>
    <property type="project" value="TreeGrafter"/>
</dbReference>
<dbReference type="InterPro" id="IPR001873">
    <property type="entry name" value="ENaC"/>
</dbReference>
<keyword evidence="11" id="KW-0472">Membrane</keyword>
<comment type="caution">
    <text evidence="17">Lacks conserved residue(s) required for the propagation of feature annotation.</text>
</comment>
<dbReference type="PROSITE" id="PS50068">
    <property type="entry name" value="LDLRA_2"/>
    <property type="match status" value="11"/>
</dbReference>
<dbReference type="GO" id="GO:0005041">
    <property type="term" value="F:low-density lipoprotein particle receptor activity"/>
    <property type="evidence" value="ECO:0007669"/>
    <property type="project" value="TreeGrafter"/>
</dbReference>
<feature type="disulfide bond" evidence="17">
    <location>
        <begin position="144"/>
        <end position="159"/>
    </location>
</feature>
<feature type="disulfide bond" evidence="17">
    <location>
        <begin position="257"/>
        <end position="272"/>
    </location>
</feature>
<evidence type="ECO:0000313" key="19">
    <source>
        <dbReference type="EMBL" id="KAK8404854.1"/>
    </source>
</evidence>
<dbReference type="InterPro" id="IPR036055">
    <property type="entry name" value="LDL_receptor-like_sf"/>
</dbReference>
<name>A0AAW0UXM2_SCYPA</name>
<evidence type="ECO:0000256" key="12">
    <source>
        <dbReference type="ARBA" id="ARBA00023157"/>
    </source>
</evidence>
<dbReference type="PANTHER" id="PTHR22722:SF14">
    <property type="entry name" value="MEGALIN, ISOFORM A"/>
    <property type="match status" value="1"/>
</dbReference>
<dbReference type="PANTHER" id="PTHR22722">
    <property type="entry name" value="LOW-DENSITY LIPOPROTEIN RECEPTOR-RELATED PROTEIN 2-RELATED"/>
    <property type="match status" value="1"/>
</dbReference>
<feature type="disulfide bond" evidence="17">
    <location>
        <begin position="319"/>
        <end position="337"/>
    </location>
</feature>
<evidence type="ECO:0000256" key="11">
    <source>
        <dbReference type="ARBA" id="ARBA00023136"/>
    </source>
</evidence>
<feature type="disulfide bond" evidence="17">
    <location>
        <begin position="275"/>
        <end position="287"/>
    </location>
</feature>
<feature type="disulfide bond" evidence="17">
    <location>
        <begin position="331"/>
        <end position="346"/>
    </location>
</feature>
<evidence type="ECO:0000256" key="10">
    <source>
        <dbReference type="ARBA" id="ARBA00023065"/>
    </source>
</evidence>
<evidence type="ECO:0000256" key="4">
    <source>
        <dbReference type="ARBA" id="ARBA00022448"/>
    </source>
</evidence>
<feature type="disulfide bond" evidence="17">
    <location>
        <begin position="207"/>
        <end position="225"/>
    </location>
</feature>
<keyword evidence="10 18" id="KW-0406">Ion transport</keyword>
<dbReference type="Pfam" id="PF00057">
    <property type="entry name" value="Ldl_recept_a"/>
    <property type="match status" value="7"/>
</dbReference>
<protein>
    <submittedName>
        <fullName evidence="19">Uncharacterized protein</fullName>
    </submittedName>
</protein>
<dbReference type="Gene3D" id="4.10.400.10">
    <property type="entry name" value="Low-density Lipoprotein Receptor"/>
    <property type="match status" value="11"/>
</dbReference>
<evidence type="ECO:0000256" key="14">
    <source>
        <dbReference type="ARBA" id="ARBA00023180"/>
    </source>
</evidence>
<evidence type="ECO:0000256" key="17">
    <source>
        <dbReference type="PROSITE-ProRule" id="PRU00124"/>
    </source>
</evidence>
<evidence type="ECO:0000256" key="15">
    <source>
        <dbReference type="ARBA" id="ARBA00023201"/>
    </source>
</evidence>
<feature type="disulfide bond" evidence="17">
    <location>
        <begin position="125"/>
        <end position="137"/>
    </location>
</feature>
<feature type="disulfide bond" evidence="17">
    <location>
        <begin position="63"/>
        <end position="78"/>
    </location>
</feature>
<gene>
    <name evidence="19" type="ORF">O3P69_001449</name>
</gene>
<dbReference type="EMBL" id="JARAKH010000003">
    <property type="protein sequence ID" value="KAK8404854.1"/>
    <property type="molecule type" value="Genomic_DNA"/>
</dbReference>
<feature type="disulfide bond" evidence="17">
    <location>
        <begin position="27"/>
        <end position="42"/>
    </location>
</feature>
<proteinExistence type="inferred from homology"/>
<reference evidence="19 20" key="1">
    <citation type="submission" date="2023-03" db="EMBL/GenBank/DDBJ databases">
        <title>High-quality genome of Scylla paramamosain provides insights in environmental adaptation.</title>
        <authorList>
            <person name="Zhang L."/>
        </authorList>
    </citation>
    <scope>NUCLEOTIDE SEQUENCE [LARGE SCALE GENOMIC DNA]</scope>
    <source>
        <strain evidence="19">LZ_2023a</strain>
        <tissue evidence="19">Muscle</tissue>
    </source>
</reference>
<evidence type="ECO:0000256" key="5">
    <source>
        <dbReference type="ARBA" id="ARBA00022461"/>
    </source>
</evidence>
<keyword evidence="6 18" id="KW-0812">Transmembrane</keyword>
<comment type="similarity">
    <text evidence="3 18">Belongs to the amiloride-sensitive sodium channel (TC 1.A.6) family.</text>
</comment>
<evidence type="ECO:0000256" key="1">
    <source>
        <dbReference type="ARBA" id="ARBA00004141"/>
    </source>
</evidence>
<dbReference type="InterPro" id="IPR023415">
    <property type="entry name" value="LDLR_class-A_CS"/>
</dbReference>
<dbReference type="Gene3D" id="2.60.470.10">
    <property type="entry name" value="Acid-sensing ion channels like domains"/>
    <property type="match status" value="1"/>
</dbReference>
<dbReference type="SUPFAM" id="SSF57424">
    <property type="entry name" value="LDL receptor-like module"/>
    <property type="match status" value="11"/>
</dbReference>
<evidence type="ECO:0000256" key="3">
    <source>
        <dbReference type="ARBA" id="ARBA00007193"/>
    </source>
</evidence>
<dbReference type="SMART" id="SM00192">
    <property type="entry name" value="LDLa"/>
    <property type="match status" value="12"/>
</dbReference>
<keyword evidence="9" id="KW-0915">Sodium</keyword>
<keyword evidence="14" id="KW-0325">Glycoprotein</keyword>
<keyword evidence="7" id="KW-0677">Repeat</keyword>
<evidence type="ECO:0000256" key="8">
    <source>
        <dbReference type="ARBA" id="ARBA00022989"/>
    </source>
</evidence>
<dbReference type="PROSITE" id="PS01209">
    <property type="entry name" value="LDLRA_1"/>
    <property type="match status" value="1"/>
</dbReference>
<comment type="subcellular location">
    <subcellularLocation>
        <location evidence="1">Membrane</location>
        <topology evidence="1">Multi-pass membrane protein</topology>
    </subcellularLocation>
    <subcellularLocation>
        <location evidence="2">Membrane</location>
        <topology evidence="2">Single-pass membrane protein</topology>
    </subcellularLocation>
</comment>
<feature type="disulfide bond" evidence="17">
    <location>
        <begin position="107"/>
        <end position="122"/>
    </location>
</feature>
<keyword evidence="12 17" id="KW-1015">Disulfide bond</keyword>
<dbReference type="InterPro" id="IPR002172">
    <property type="entry name" value="LDrepeatLR_classA_rpt"/>
</dbReference>
<evidence type="ECO:0000256" key="13">
    <source>
        <dbReference type="ARBA" id="ARBA00023170"/>
    </source>
</evidence>
<dbReference type="GO" id="GO:0043235">
    <property type="term" value="C:receptor complex"/>
    <property type="evidence" value="ECO:0007669"/>
    <property type="project" value="TreeGrafter"/>
</dbReference>
<comment type="caution">
    <text evidence="19">The sequence shown here is derived from an EMBL/GenBank/DDBJ whole genome shotgun (WGS) entry which is preliminary data.</text>
</comment>
<feature type="disulfide bond" evidence="17">
    <location>
        <begin position="219"/>
        <end position="234"/>
    </location>
</feature>
<keyword evidence="13" id="KW-0675">Receptor</keyword>
<feature type="disulfide bond" evidence="17">
    <location>
        <begin position="392"/>
        <end position="404"/>
    </location>
</feature>
<keyword evidence="16 18" id="KW-0407">Ion channel</keyword>
<dbReference type="Proteomes" id="UP001487740">
    <property type="component" value="Unassembled WGS sequence"/>
</dbReference>
<evidence type="ECO:0000256" key="18">
    <source>
        <dbReference type="RuleBase" id="RU000679"/>
    </source>
</evidence>
<organism evidence="19 20">
    <name type="scientific">Scylla paramamosain</name>
    <name type="common">Mud crab</name>
    <dbReference type="NCBI Taxonomy" id="85552"/>
    <lineage>
        <taxon>Eukaryota</taxon>
        <taxon>Metazoa</taxon>
        <taxon>Ecdysozoa</taxon>
        <taxon>Arthropoda</taxon>
        <taxon>Crustacea</taxon>
        <taxon>Multicrustacea</taxon>
        <taxon>Malacostraca</taxon>
        <taxon>Eumalacostraca</taxon>
        <taxon>Eucarida</taxon>
        <taxon>Decapoda</taxon>
        <taxon>Pleocyemata</taxon>
        <taxon>Brachyura</taxon>
        <taxon>Eubrachyura</taxon>
        <taxon>Portunoidea</taxon>
        <taxon>Portunidae</taxon>
        <taxon>Portuninae</taxon>
        <taxon>Scylla</taxon>
    </lineage>
</organism>
<evidence type="ECO:0000256" key="6">
    <source>
        <dbReference type="ARBA" id="ARBA00022692"/>
    </source>
</evidence>
<keyword evidence="4 18" id="KW-0813">Transport</keyword>
<evidence type="ECO:0000256" key="2">
    <source>
        <dbReference type="ARBA" id="ARBA00004167"/>
    </source>
</evidence>
<feature type="disulfide bond" evidence="17">
    <location>
        <begin position="282"/>
        <end position="300"/>
    </location>
</feature>
<keyword evidence="20" id="KW-1185">Reference proteome</keyword>
<keyword evidence="8" id="KW-1133">Transmembrane helix</keyword>
<feature type="disulfide bond" evidence="17">
    <location>
        <begin position="399"/>
        <end position="417"/>
    </location>
</feature>
<keyword evidence="5 18" id="KW-0894">Sodium channel</keyword>
<evidence type="ECO:0000256" key="9">
    <source>
        <dbReference type="ARBA" id="ARBA00023053"/>
    </source>
</evidence>
<feature type="disulfide bond" evidence="17">
    <location>
        <begin position="132"/>
        <end position="150"/>
    </location>
</feature>
<dbReference type="PRINTS" id="PR00261">
    <property type="entry name" value="LDLRECEPTOR"/>
</dbReference>
<sequence length="868" mass="95567">MNCENNTSCAPEEFSCGQLCVASAFLCDGRQDCVDGTDEQQCGECREGLFQCSGTCLPLHLRCDGEYHCPDGEDEANCTDGSGECPADHLTCYSWFSYYCLHPAFFCDGRKDCTFGYDEQDCGECGEGLFHCKDDTCVPLHQRCDGTHHCPDGEDERECERCLGGSHHCAAEGVCLPASKLCDGLQDCRDGSDEICGDCLVNYSVVCGEGHCLHNIHLCDAHRDCGNGKDEQGCESCAEGRVLCPGGDSCIYSFQLCDGKVDCLNGTDEHECGLCGEDYFVCNDYTCVHQTFRCDGIDDCNDAEDEKHCEQCPEGVMRCREGRCIDSTRRCDGFADCDGIEDERNCTGCKLGVLCEGLLSSYCVPLEQMCDGRADCGSGADELLCEEYVENCPGLDFKCDDGTCVAARYRCDGERDCSSGEDEVNCDTCAGGAHYCADDTCIAAHHLCGADCIAPSEEQNCTSAAEECPAGLVWCGTGNCINPRFLCTEPWSSSPCPDDLRRQYCDDVTSLPVVHNLRSQCSQQYREVVRLRERSVVSPAHPQQDICDDYMETVDWSVICQMGIFCDHYGCYDDHLRSYQESTPRPGLQCSKCGGTTDLCWPSRWADDWRAGRLEQTTLKLMLLRQRADFADLQEVFSTPAADQRLYSLPPESLVYSCSLDNNPCDYRWFFTWPSDTHGMCYTFNARHSDNLTLLRPPATTAHVGPKNGLRLALTVHPGLSLLSPEVGLRVVVHNPYHLPVPDEQGFNVGPGASSVSVSRTINRRLGKPHWLCGEDPPSVPQYSTTVLAPFMLFPLTLRLQVCVEREKRDRCGCGEGASPVHDELPPPPLGLCSRQNATQKLCMELVQADYLSGLLQCDCPVACRSVD</sequence>
<keyword evidence="15 18" id="KW-0739">Sodium transport</keyword>
<dbReference type="CDD" id="cd00112">
    <property type="entry name" value="LDLa"/>
    <property type="match status" value="8"/>
</dbReference>